<feature type="region of interest" description="Disordered" evidence="4">
    <location>
        <begin position="640"/>
        <end position="689"/>
    </location>
</feature>
<feature type="compositionally biased region" description="Acidic residues" evidence="4">
    <location>
        <begin position="265"/>
        <end position="274"/>
    </location>
</feature>
<feature type="region of interest" description="Disordered" evidence="4">
    <location>
        <begin position="506"/>
        <end position="540"/>
    </location>
</feature>
<dbReference type="PANTHER" id="PTHR15904:SF16">
    <property type="entry name" value="PROTEIN FAM13B"/>
    <property type="match status" value="1"/>
</dbReference>
<organism evidence="6 7">
    <name type="scientific">Neophocaena asiaeorientalis asiaeorientalis</name>
    <name type="common">Yangtze finless porpoise</name>
    <name type="synonym">Neophocaena phocaenoides subsp. asiaeorientalis</name>
    <dbReference type="NCBI Taxonomy" id="1706337"/>
    <lineage>
        <taxon>Eukaryota</taxon>
        <taxon>Metazoa</taxon>
        <taxon>Chordata</taxon>
        <taxon>Craniata</taxon>
        <taxon>Vertebrata</taxon>
        <taxon>Euteleostomi</taxon>
        <taxon>Mammalia</taxon>
        <taxon>Eutheria</taxon>
        <taxon>Laurasiatheria</taxon>
        <taxon>Artiodactyla</taxon>
        <taxon>Whippomorpha</taxon>
        <taxon>Cetacea</taxon>
        <taxon>Odontoceti</taxon>
        <taxon>Phocoenidae</taxon>
        <taxon>Neophocaena</taxon>
    </lineage>
</organism>
<evidence type="ECO:0000259" key="5">
    <source>
        <dbReference type="PROSITE" id="PS50238"/>
    </source>
</evidence>
<comment type="similarity">
    <text evidence="1">Belongs to the FAM13 family.</text>
</comment>
<reference evidence="7" key="1">
    <citation type="submission" date="2025-08" db="UniProtKB">
        <authorList>
            <consortium name="RefSeq"/>
        </authorList>
    </citation>
    <scope>IDENTIFICATION</scope>
    <source>
        <tissue evidence="7">Meat</tissue>
    </source>
</reference>
<feature type="compositionally biased region" description="Basic and acidic residues" evidence="4">
    <location>
        <begin position="578"/>
        <end position="588"/>
    </location>
</feature>
<dbReference type="STRING" id="1706337.A0A341BZH2"/>
<dbReference type="CDD" id="cd04393">
    <property type="entry name" value="RhoGAP_FAM13A1a"/>
    <property type="match status" value="1"/>
</dbReference>
<accession>A0A341BZH2</accession>
<feature type="compositionally biased region" description="Basic and acidic residues" evidence="4">
    <location>
        <begin position="275"/>
        <end position="292"/>
    </location>
</feature>
<evidence type="ECO:0000256" key="2">
    <source>
        <dbReference type="ARBA" id="ARBA00022468"/>
    </source>
</evidence>
<evidence type="ECO:0000256" key="1">
    <source>
        <dbReference type="ARBA" id="ARBA00007549"/>
    </source>
</evidence>
<dbReference type="KEGG" id="nasi:112404352"/>
<evidence type="ECO:0000256" key="3">
    <source>
        <dbReference type="ARBA" id="ARBA00074176"/>
    </source>
</evidence>
<dbReference type="Proteomes" id="UP000252040">
    <property type="component" value="Unplaced"/>
</dbReference>
<dbReference type="InterPro" id="IPR059029">
    <property type="entry name" value="FAM13A_dom"/>
</dbReference>
<dbReference type="PANTHER" id="PTHR15904">
    <property type="entry name" value="FAM13"/>
    <property type="match status" value="1"/>
</dbReference>
<evidence type="ECO:0000313" key="7">
    <source>
        <dbReference type="RefSeq" id="XP_024608035.1"/>
    </source>
</evidence>
<feature type="region of interest" description="Disordered" evidence="4">
    <location>
        <begin position="260"/>
        <end position="293"/>
    </location>
</feature>
<protein>
    <recommendedName>
        <fullName evidence="3">Protein FAM13B</fullName>
    </recommendedName>
</protein>
<dbReference type="InterPro" id="IPR039102">
    <property type="entry name" value="FAM13"/>
</dbReference>
<feature type="compositionally biased region" description="Polar residues" evidence="4">
    <location>
        <begin position="656"/>
        <end position="668"/>
    </location>
</feature>
<feature type="domain" description="Rho-GAP" evidence="5">
    <location>
        <begin position="23"/>
        <end position="212"/>
    </location>
</feature>
<dbReference type="Pfam" id="PF26116">
    <property type="entry name" value="FAM13A"/>
    <property type="match status" value="1"/>
</dbReference>
<dbReference type="PROSITE" id="PS50238">
    <property type="entry name" value="RHOGAP"/>
    <property type="match status" value="1"/>
</dbReference>
<dbReference type="InterPro" id="IPR008936">
    <property type="entry name" value="Rho_GTPase_activation_prot"/>
</dbReference>
<dbReference type="RefSeq" id="XP_024608035.1">
    <property type="nucleotide sequence ID" value="XM_024752267.1"/>
</dbReference>
<name>A0A341BZH2_NEOAA</name>
<dbReference type="FunFam" id="1.10.555.10:FF:000020">
    <property type="entry name" value="protein FAM13B isoform X1"/>
    <property type="match status" value="1"/>
</dbReference>
<evidence type="ECO:0000256" key="4">
    <source>
        <dbReference type="SAM" id="MobiDB-lite"/>
    </source>
</evidence>
<dbReference type="Gene3D" id="1.10.555.10">
    <property type="entry name" value="Rho GTPase activation protein"/>
    <property type="match status" value="1"/>
</dbReference>
<dbReference type="GO" id="GO:0005096">
    <property type="term" value="F:GTPase activator activity"/>
    <property type="evidence" value="ECO:0007669"/>
    <property type="project" value="UniProtKB-KW"/>
</dbReference>
<gene>
    <name evidence="7" type="primary">FAM13B</name>
</gene>
<dbReference type="CTD" id="51306"/>
<keyword evidence="2" id="KW-0343">GTPase activation</keyword>
<dbReference type="Pfam" id="PF00620">
    <property type="entry name" value="RhoGAP"/>
    <property type="match status" value="1"/>
</dbReference>
<dbReference type="AlphaFoldDB" id="A0A341BZH2"/>
<keyword evidence="6" id="KW-1185">Reference proteome</keyword>
<dbReference type="InterPro" id="IPR000198">
    <property type="entry name" value="RhoGAP_dom"/>
</dbReference>
<dbReference type="SUPFAM" id="SSF48350">
    <property type="entry name" value="GTPase activation domain, GAP"/>
    <property type="match status" value="1"/>
</dbReference>
<feature type="compositionally biased region" description="Basic and acidic residues" evidence="4">
    <location>
        <begin position="680"/>
        <end position="689"/>
    </location>
</feature>
<evidence type="ECO:0000313" key="6">
    <source>
        <dbReference type="Proteomes" id="UP000252040"/>
    </source>
</evidence>
<proteinExistence type="inferred from homology"/>
<dbReference type="SMART" id="SM00324">
    <property type="entry name" value="RhoGAP"/>
    <property type="match status" value="1"/>
</dbReference>
<sequence length="935" mass="106811">MRKSSSPSLNNCNSVLANKIFGIPLDELQQGGHPDNEVPFIVRHVVDYIEEHGGLEQQGLFQVNGNAETVEWLRQRYDSGEEVDLVKEADVPSAISLLRFFLQELPEPVIPGSLHIHLMQLSQDYNNEDEFGRKLRFLLQQLPPVNYSLLKFLCRFLANVASHHEEIWSANSLAAVFGPDVFHIYTDVEDLKEQEIVSRIMAGLLENYYEFFENEEEDFSSNDLSSITEQAGSSVLHKLESGEQAFHEALEKGITAVKERRDVNELSEEEEEDEKLEHTEELPEEGAEKSDDMPEVVQLRMTENILEPNSVTASTSILERTIRAAVEQHLFDLQSSIDHDLKNLQQQSLVCNNEAGSVNCDGEGSNNQVDIADGIINASECNRDCSEPVASTNLDNEVMQQDFVFEDEENNQTVGILLEPCSDHGDGEDDCLERKECLSFDSDKLSHFILDSSRKICDLNANTESEVPGGQSVGVQGEAACVQIPHLDLKNVSDGDKWEEPFPAFKSWQEDSESGEAQLSPQAGRMNHHPLEEDCPPVLSHRSLDFGQSQRFLHDPETLDSSSKALSFARTRRSSFSSKDEKREDRTPYHLVKKLQKKIRQFEEQFERERNSKPSYSDIAANPKVLKWMTELTKLRKQIKDAKHKTSDGEFVPQTRPRSNTLPKSFGSSLDHEDEENEDESRVIQKEKKPSKEATLELILKRLKEKRVERCLPEDIKKMTKDHLVEEKTSLQKSLLYYESQHGRPVTREERHIVKPLYDRYRLVKQMLTRASITPVLGSPSTKRRGQTLQPIIEGETAHFFEEIKEEEEEDGVSLSSELTDILKTAVQAQPSLENSESDMEENQEKLALDLRLSSTRAASMPELLEQLWKARAEKKKLRKTLREFEEAFYQQNGRNAQKEDRVPVLEEYREYKKIKAKLRLLEVLISKQDSSKSI</sequence>
<dbReference type="GeneID" id="112404352"/>
<dbReference type="GO" id="GO:0007165">
    <property type="term" value="P:signal transduction"/>
    <property type="evidence" value="ECO:0007669"/>
    <property type="project" value="InterPro"/>
</dbReference>
<feature type="region of interest" description="Disordered" evidence="4">
    <location>
        <begin position="555"/>
        <end position="591"/>
    </location>
</feature>
<dbReference type="InParanoid" id="A0A341BZH2"/>
<dbReference type="FunCoup" id="A0A341BZH2">
    <property type="interactions" value="2719"/>
</dbReference>